<dbReference type="Proteomes" id="UP000726105">
    <property type="component" value="Unassembled WGS sequence"/>
</dbReference>
<dbReference type="EMBL" id="JADIXZ010000004">
    <property type="protein sequence ID" value="MBK6301144.1"/>
    <property type="molecule type" value="Genomic_DNA"/>
</dbReference>
<evidence type="ECO:0000313" key="1">
    <source>
        <dbReference type="EMBL" id="MBK6301144.1"/>
    </source>
</evidence>
<evidence type="ECO:0000313" key="4">
    <source>
        <dbReference type="Proteomes" id="UP000718281"/>
    </source>
</evidence>
<dbReference type="AlphaFoldDB" id="A0A935CDQ8"/>
<organism evidence="1 4">
    <name type="scientific">Candidatus Phosphoribacter hodrii</name>
    <dbReference type="NCBI Taxonomy" id="2953743"/>
    <lineage>
        <taxon>Bacteria</taxon>
        <taxon>Bacillati</taxon>
        <taxon>Actinomycetota</taxon>
        <taxon>Actinomycetes</taxon>
        <taxon>Micrococcales</taxon>
        <taxon>Dermatophilaceae</taxon>
        <taxon>Candidatus Phosphoribacter</taxon>
    </lineage>
</organism>
<proteinExistence type="predicted"/>
<dbReference type="Proteomes" id="UP000718281">
    <property type="component" value="Unassembled WGS sequence"/>
</dbReference>
<evidence type="ECO:0000313" key="3">
    <source>
        <dbReference type="EMBL" id="MBL0005038.1"/>
    </source>
</evidence>
<accession>A0A935CDQ8</accession>
<dbReference type="EMBL" id="JADJIB010000001">
    <property type="protein sequence ID" value="MBK7271872.1"/>
    <property type="molecule type" value="Genomic_DNA"/>
</dbReference>
<gene>
    <name evidence="1" type="ORF">IPF40_08850</name>
    <name evidence="2" type="ORF">IPI13_01430</name>
    <name evidence="3" type="ORF">IPP00_14040</name>
</gene>
<reference evidence="4 5" key="1">
    <citation type="submission" date="2020-10" db="EMBL/GenBank/DDBJ databases">
        <title>Connecting structure to function with the recovery of over 1000 high-quality activated sludge metagenome-assembled genomes encoding full-length rRNA genes using long-read sequencing.</title>
        <authorList>
            <person name="Singleton C.M."/>
            <person name="Petriglieri F."/>
            <person name="Kristensen J.M."/>
            <person name="Kirkegaard R.H."/>
            <person name="Michaelsen T.Y."/>
            <person name="Andersen M.H."/>
            <person name="Karst S.M."/>
            <person name="Dueholm M.S."/>
            <person name="Nielsen P.H."/>
            <person name="Albertsen M."/>
        </authorList>
    </citation>
    <scope>NUCLEOTIDE SEQUENCE [LARGE SCALE GENOMIC DNA]</scope>
    <source>
        <strain evidence="1">AalE_18-Q3-R2-46_BAT3C.188</strain>
        <strain evidence="2">Ega_18-Q3-R5-49_MAXAC.001</strain>
        <strain evidence="3">Ribe_18-Q3-R11-54_MAXAC.001</strain>
    </source>
</reference>
<sequence>MQNHNVGSTQGWRTAYLVLTHTDAAAVVRLVAAIRRSSPRCVVIVAHDARVQPPPAFADEHVLVWCHGLATDWGSWELVEATLGAVAQARAFADPDFFVLVSGQDYPARHLGTWEDEVRAAGGGWIGRPRPLRYRPTWGRRPGVGDDDLTRYSFRWWPLPPAVARMGRRFPERARHGAARVRDAVLLRAAPVVAVRFVSRGRGAHLGLPRSRRALGGRVFVKCDQWIAFDRDLAAVVLRDLAAGMPLRRLFERSIIPDESAIQTALHAVEPPTIPHPVSFVRWLPSLDRPAVLTLADLPELQASRSPFCRKVSSGHSADLLAALDDLVTGAGAR</sequence>
<name>A0A935CDQ8_9MICO</name>
<evidence type="ECO:0008006" key="6">
    <source>
        <dbReference type="Google" id="ProtNLM"/>
    </source>
</evidence>
<dbReference type="Proteomes" id="UP000886632">
    <property type="component" value="Unassembled WGS sequence"/>
</dbReference>
<dbReference type="EMBL" id="JADKGK010000024">
    <property type="protein sequence ID" value="MBL0005038.1"/>
    <property type="molecule type" value="Genomic_DNA"/>
</dbReference>
<comment type="caution">
    <text evidence="1">The sequence shown here is derived from an EMBL/GenBank/DDBJ whole genome shotgun (WGS) entry which is preliminary data.</text>
</comment>
<evidence type="ECO:0000313" key="5">
    <source>
        <dbReference type="Proteomes" id="UP000726105"/>
    </source>
</evidence>
<protein>
    <recommendedName>
        <fullName evidence="6">Core-2/I-Branching enzyme</fullName>
    </recommendedName>
</protein>
<evidence type="ECO:0000313" key="2">
    <source>
        <dbReference type="EMBL" id="MBK7271872.1"/>
    </source>
</evidence>